<dbReference type="Pfam" id="PF02599">
    <property type="entry name" value="CsrA"/>
    <property type="match status" value="1"/>
</dbReference>
<dbReference type="Proteomes" id="UP000307749">
    <property type="component" value="Unassembled WGS sequence"/>
</dbReference>
<keyword evidence="1 5" id="KW-0963">Cytoplasm</keyword>
<comment type="subcellular location">
    <subcellularLocation>
        <location evidence="5">Cytoplasm</location>
    </subcellularLocation>
</comment>
<protein>
    <recommendedName>
        <fullName evidence="5">Translational regulator CsrA</fullName>
    </recommendedName>
    <alternativeName>
        <fullName evidence="5">Carbon storage regulator</fullName>
    </alternativeName>
</protein>
<evidence type="ECO:0000256" key="3">
    <source>
        <dbReference type="ARBA" id="ARBA00022884"/>
    </source>
</evidence>
<dbReference type="HAMAP" id="MF_00167">
    <property type="entry name" value="CsrA"/>
    <property type="match status" value="1"/>
</dbReference>
<dbReference type="InterPro" id="IPR003751">
    <property type="entry name" value="CsrA"/>
</dbReference>
<dbReference type="Gene3D" id="2.60.40.4380">
    <property type="entry name" value="Translational regulator CsrA"/>
    <property type="match status" value="1"/>
</dbReference>
<keyword evidence="4 5" id="KW-0010">Activator</keyword>
<dbReference type="SUPFAM" id="SSF117130">
    <property type="entry name" value="CsrA-like"/>
    <property type="match status" value="1"/>
</dbReference>
<dbReference type="InterPro" id="IPR036107">
    <property type="entry name" value="CsrA_sf"/>
</dbReference>
<sequence length="72" mass="7883">MLLLRRHVRQSIVIGKDESIELVVLNVGMGRVEIGVIAPRDVPVYRKEISPCTLAKRGSADLEKPASTGKES</sequence>
<proteinExistence type="inferred from homology"/>
<dbReference type="RefSeq" id="WP_081130255.1">
    <property type="nucleotide sequence ID" value="NZ_LDOS01000005.1"/>
</dbReference>
<dbReference type="GO" id="GO:0005829">
    <property type="term" value="C:cytosol"/>
    <property type="evidence" value="ECO:0007669"/>
    <property type="project" value="TreeGrafter"/>
</dbReference>
<gene>
    <name evidence="5" type="primary">csrA</name>
    <name evidence="6" type="ORF">B1806_04110</name>
</gene>
<evidence type="ECO:0000256" key="2">
    <source>
        <dbReference type="ARBA" id="ARBA00022845"/>
    </source>
</evidence>
<accession>A0A4V3UTN4</accession>
<organism evidence="6 7">
    <name type="scientific">Metallibacterium scheffleri</name>
    <dbReference type="NCBI Taxonomy" id="993689"/>
    <lineage>
        <taxon>Bacteria</taxon>
        <taxon>Pseudomonadati</taxon>
        <taxon>Pseudomonadota</taxon>
        <taxon>Gammaproteobacteria</taxon>
        <taxon>Lysobacterales</taxon>
        <taxon>Rhodanobacteraceae</taxon>
        <taxon>Metallibacterium</taxon>
    </lineage>
</organism>
<dbReference type="GO" id="GO:0045948">
    <property type="term" value="P:positive regulation of translational initiation"/>
    <property type="evidence" value="ECO:0007669"/>
    <property type="project" value="UniProtKB-UniRule"/>
</dbReference>
<evidence type="ECO:0000313" key="7">
    <source>
        <dbReference type="Proteomes" id="UP000307749"/>
    </source>
</evidence>
<dbReference type="PANTHER" id="PTHR34984">
    <property type="entry name" value="CARBON STORAGE REGULATOR"/>
    <property type="match status" value="1"/>
</dbReference>
<evidence type="ECO:0000313" key="6">
    <source>
        <dbReference type="EMBL" id="THD11311.1"/>
    </source>
</evidence>
<evidence type="ECO:0000256" key="1">
    <source>
        <dbReference type="ARBA" id="ARBA00022490"/>
    </source>
</evidence>
<dbReference type="EMBL" id="MWQO01000014">
    <property type="protein sequence ID" value="THD11311.1"/>
    <property type="molecule type" value="Genomic_DNA"/>
</dbReference>
<keyword evidence="3 5" id="KW-0694">RNA-binding</keyword>
<evidence type="ECO:0000256" key="4">
    <source>
        <dbReference type="ARBA" id="ARBA00023159"/>
    </source>
</evidence>
<comment type="similarity">
    <text evidence="5">Belongs to the CsrA/RsmA family.</text>
</comment>
<name>A0A4V3UTN4_9GAMM</name>
<dbReference type="PANTHER" id="PTHR34984:SF1">
    <property type="entry name" value="CARBON STORAGE REGULATOR"/>
    <property type="match status" value="1"/>
</dbReference>
<dbReference type="GO" id="GO:0006402">
    <property type="term" value="P:mRNA catabolic process"/>
    <property type="evidence" value="ECO:0007669"/>
    <property type="project" value="InterPro"/>
</dbReference>
<dbReference type="OrthoDB" id="9809061at2"/>
<keyword evidence="5" id="KW-0678">Repressor</keyword>
<dbReference type="GO" id="GO:0048027">
    <property type="term" value="F:mRNA 5'-UTR binding"/>
    <property type="evidence" value="ECO:0007669"/>
    <property type="project" value="UniProtKB-UniRule"/>
</dbReference>
<dbReference type="GO" id="GO:0045947">
    <property type="term" value="P:negative regulation of translational initiation"/>
    <property type="evidence" value="ECO:0007669"/>
    <property type="project" value="UniProtKB-UniRule"/>
</dbReference>
<comment type="subunit">
    <text evidence="5">Homodimer; the beta-strands of each monomer intercalate to form a hydrophobic core, while the alpha-helices form wings that extend away from the core.</text>
</comment>
<dbReference type="GO" id="GO:0006109">
    <property type="term" value="P:regulation of carbohydrate metabolic process"/>
    <property type="evidence" value="ECO:0007669"/>
    <property type="project" value="UniProtKB-UniRule"/>
</dbReference>
<evidence type="ECO:0000256" key="5">
    <source>
        <dbReference type="HAMAP-Rule" id="MF_00167"/>
    </source>
</evidence>
<dbReference type="STRING" id="993689.GCA_002077135_00213"/>
<comment type="function">
    <text evidence="5">A key translational regulator that binds mRNA to regulate translation initiation and/or mRNA stability. Mediates global changes in gene expression, shifting from rapid growth to stress survival by linking envelope stress, the stringent response and the catabolite repression systems. Usually binds in the 5'-UTR; binding at or near the Shine-Dalgarno sequence prevents ribosome-binding, repressing translation, binding elsewhere in the 5'-UTR can activate translation and/or stabilize the mRNA. Its function is antagonized by small RNA(s).</text>
</comment>
<keyword evidence="2 5" id="KW-0810">Translation regulation</keyword>
<reference evidence="6 7" key="1">
    <citation type="submission" date="2017-02" db="EMBL/GenBank/DDBJ databases">
        <title>Whole genome sequencing of Metallibacterium scheffleri DSM 24874 (T).</title>
        <authorList>
            <person name="Kumar S."/>
            <person name="Patil P."/>
            <person name="Patil P.B."/>
        </authorList>
    </citation>
    <scope>NUCLEOTIDE SEQUENCE [LARGE SCALE GENOMIC DNA]</scope>
    <source>
        <strain evidence="6 7">DSM 24874</strain>
    </source>
</reference>
<comment type="caution">
    <text evidence="6">The sequence shown here is derived from an EMBL/GenBank/DDBJ whole genome shotgun (WGS) entry which is preliminary data.</text>
</comment>
<dbReference type="AlphaFoldDB" id="A0A4V3UTN4"/>
<keyword evidence="7" id="KW-1185">Reference proteome</keyword>